<name>A0A3R6XN03_APHAT</name>
<organism evidence="5 8">
    <name type="scientific">Aphanomyces astaci</name>
    <name type="common">Crayfish plague agent</name>
    <dbReference type="NCBI Taxonomy" id="112090"/>
    <lineage>
        <taxon>Eukaryota</taxon>
        <taxon>Sar</taxon>
        <taxon>Stramenopiles</taxon>
        <taxon>Oomycota</taxon>
        <taxon>Saprolegniomycetes</taxon>
        <taxon>Saprolegniales</taxon>
        <taxon>Verrucalvaceae</taxon>
        <taxon>Aphanomyces</taxon>
    </lineage>
</organism>
<keyword evidence="3" id="KW-0862">Zinc</keyword>
<accession>A0A3R6XN03</accession>
<feature type="region of interest" description="Disordered" evidence="4">
    <location>
        <begin position="184"/>
        <end position="319"/>
    </location>
</feature>
<dbReference type="Proteomes" id="UP000285430">
    <property type="component" value="Unassembled WGS sequence"/>
</dbReference>
<protein>
    <recommendedName>
        <fullName evidence="9">Zinc finger PHD-type domain-containing protein</fullName>
    </recommendedName>
</protein>
<dbReference type="SUPFAM" id="SSF57903">
    <property type="entry name" value="FYVE/PHD zinc finger"/>
    <property type="match status" value="1"/>
</dbReference>
<dbReference type="SUPFAM" id="SSF48403">
    <property type="entry name" value="Ankyrin repeat"/>
    <property type="match status" value="1"/>
</dbReference>
<keyword evidence="1" id="KW-0479">Metal-binding</keyword>
<dbReference type="Gene3D" id="1.25.40.20">
    <property type="entry name" value="Ankyrin repeat-containing domain"/>
    <property type="match status" value="1"/>
</dbReference>
<dbReference type="EMBL" id="QUTG01004964">
    <property type="protein sequence ID" value="RHY86740.1"/>
    <property type="molecule type" value="Genomic_DNA"/>
</dbReference>
<dbReference type="VEuPathDB" id="FungiDB:H257_12780"/>
<comment type="caution">
    <text evidence="5">The sequence shown here is derived from an EMBL/GenBank/DDBJ whole genome shotgun (WGS) entry which is preliminary data.</text>
</comment>
<dbReference type="PROSITE" id="PS01359">
    <property type="entry name" value="ZF_PHD_1"/>
    <property type="match status" value="1"/>
</dbReference>
<dbReference type="InterPro" id="IPR019786">
    <property type="entry name" value="Zinc_finger_PHD-type_CS"/>
</dbReference>
<evidence type="ECO:0000256" key="2">
    <source>
        <dbReference type="ARBA" id="ARBA00022771"/>
    </source>
</evidence>
<dbReference type="EMBL" id="QUTH01002814">
    <property type="protein sequence ID" value="RHZ23660.1"/>
    <property type="molecule type" value="Genomic_DNA"/>
</dbReference>
<proteinExistence type="predicted"/>
<evidence type="ECO:0000256" key="1">
    <source>
        <dbReference type="ARBA" id="ARBA00022723"/>
    </source>
</evidence>
<evidence type="ECO:0000313" key="7">
    <source>
        <dbReference type="Proteomes" id="UP000285430"/>
    </source>
</evidence>
<gene>
    <name evidence="5" type="ORF">DYB35_005907</name>
    <name evidence="6" type="ORF">DYB37_005122</name>
</gene>
<sequence>MEETKYLPLTEDLTVYVPDNDMRYRTLLPPDFDDQLIMEDPMIPFVYTRNFLVMTNQGLRHKHLAGECARPQVTATRRIEDTRMAKIVDMISCTAIQDRNETCCMVRVRWQSVDWTGDTWVLSTRIQNTALLQQFYMGASSSWQTSHLITKMARYKYSSEEKLWDEEPGISKWKREHGIVGYTKPASRASTQPTHPPSTSSSTSVARRSASPRRGAAAASYSQDRPMPPPPQYSFHYARYGGPKKQSPTAAELRMQASKQYSDDQPTSKRARTSPEVPQQRGRIVGQDRLAVLADRRLKRQHDTAPPPGSAKGGTTTKSCPLVEVKPAVPAMWTPYTTPRTSAIQCVCGADAVEEYTGEWVQCWGDACCGYWFHTTCVDMPSSLRLRPIFQCPSCCTSPTSSPLHPPQSIKRLFDCCQTNSWRLFHSLSSSSTAVDLTSFLAYQPPLLGGCNGLVVAAQVGALAILQDMLHMFSPNQVQSSVNLLHQTPLHVAILNGHLHCVPVLTQMQPRWHHVADVYSALPLDYLLQIRPAEVLPLLQDKPDLVHVTNPSTGNSIAHAICAIVPPDFASLLAVIPVSQLCSVNHHGQTPAMTLIQSPHVLRHHFELLVQQLASSPDWWTCVDDQGRSVLHFALMYKHPWALEVADLSRFRHFQLLHLAAECALPSAVALLVAAKFSPQQLHGTSRCSGATLGTGWWPILHATSPGCVLELLRVDTGAQLQYLYHQSQAHSTKVLSILNSIASHLPLYDFIQATAAANPHEYLGSRCLFLQRYRKCLRLDLKLTQLKLHVASLIVVPSRAKRVITVPSERDLWKVLQSAAISTWKCPIQVEIAGELHSSKDAHMWTVLASQLRQLGPHLFASSSQVFELLGKLIGHMVLVGQQLPSAVLPPSFLSTPAEFKPDLALDFKKGLDSVLPNALDNWNGYERFLLLHRVIFPQTMSQWKATKVHYDKPFHAHHPSMLAFWTVIEKHLVPQEQLVCRLRCGQPLRITPAPTVGIVEKSVLGIPEAISMDRLHVDLVLYIRGFRKHAKHT</sequence>
<evidence type="ECO:0000313" key="5">
    <source>
        <dbReference type="EMBL" id="RHY86740.1"/>
    </source>
</evidence>
<dbReference type="Proteomes" id="UP000285712">
    <property type="component" value="Unassembled WGS sequence"/>
</dbReference>
<evidence type="ECO:0000313" key="6">
    <source>
        <dbReference type="EMBL" id="RHZ23660.1"/>
    </source>
</evidence>
<feature type="compositionally biased region" description="Low complexity" evidence="4">
    <location>
        <begin position="189"/>
        <end position="222"/>
    </location>
</feature>
<dbReference type="InterPro" id="IPR011011">
    <property type="entry name" value="Znf_FYVE_PHD"/>
</dbReference>
<dbReference type="InterPro" id="IPR036770">
    <property type="entry name" value="Ankyrin_rpt-contain_sf"/>
</dbReference>
<dbReference type="GO" id="GO:0008270">
    <property type="term" value="F:zinc ion binding"/>
    <property type="evidence" value="ECO:0007669"/>
    <property type="project" value="UniProtKB-KW"/>
</dbReference>
<evidence type="ECO:0000313" key="8">
    <source>
        <dbReference type="Proteomes" id="UP000285712"/>
    </source>
</evidence>
<evidence type="ECO:0000256" key="4">
    <source>
        <dbReference type="SAM" id="MobiDB-lite"/>
    </source>
</evidence>
<reference evidence="7 8" key="1">
    <citation type="submission" date="2018-08" db="EMBL/GenBank/DDBJ databases">
        <title>Aphanomyces genome sequencing and annotation.</title>
        <authorList>
            <person name="Minardi D."/>
            <person name="Oidtmann B."/>
            <person name="Van Der Giezen M."/>
            <person name="Studholme D.J."/>
        </authorList>
    </citation>
    <scope>NUCLEOTIDE SEQUENCE [LARGE SCALE GENOMIC DNA]</scope>
    <source>
        <strain evidence="6 7">Da</strain>
        <strain evidence="5 8">Sv</strain>
    </source>
</reference>
<dbReference type="Gene3D" id="3.30.40.10">
    <property type="entry name" value="Zinc/RING finger domain, C3HC4 (zinc finger)"/>
    <property type="match status" value="1"/>
</dbReference>
<evidence type="ECO:0000256" key="3">
    <source>
        <dbReference type="ARBA" id="ARBA00022833"/>
    </source>
</evidence>
<dbReference type="InterPro" id="IPR013083">
    <property type="entry name" value="Znf_RING/FYVE/PHD"/>
</dbReference>
<evidence type="ECO:0008006" key="9">
    <source>
        <dbReference type="Google" id="ProtNLM"/>
    </source>
</evidence>
<dbReference type="AlphaFoldDB" id="A0A3R6XN03"/>
<keyword evidence="2" id="KW-0863">Zinc-finger</keyword>